<sequence length="256" mass="29829">MHIHFTLEHTPEFEVSGSVEVGWFLVDDQASILYAAPYRMRSQSSTKHAKSASRCPAVLQLESRYFVINCPFDFHLRFERDAQGHPKLVNVLGDASPVRNNKLRELLTLVNENEWRTPQVPILQLKLPYCFIADEAVYITQLDAFGHYRKHPLPGTIFGGRFPIHIWPRPLMWAFEWHDTSKDLILKRGEPLFYCQFDAFDPSRTIKLIQAEKTPELTQYMQQISGVVNYVNQTFSLFNEVEKVRPKKLVNNKRSH</sequence>
<dbReference type="OrthoDB" id="7401736at2"/>
<dbReference type="EMBL" id="AYEU01000009">
    <property type="protein sequence ID" value="ESK50168.1"/>
    <property type="molecule type" value="Genomic_DNA"/>
</dbReference>
<evidence type="ECO:0000313" key="1">
    <source>
        <dbReference type="EMBL" id="ESK50168.1"/>
    </source>
</evidence>
<accession>V2U7A7</accession>
<keyword evidence="2" id="KW-1185">Reference proteome</keyword>
<reference evidence="1 2" key="1">
    <citation type="submission" date="2013-10" db="EMBL/GenBank/DDBJ databases">
        <title>The Genome Sequence of Acinetobacter brisouii CIP 110357.</title>
        <authorList>
            <consortium name="The Broad Institute Genomics Platform"/>
            <consortium name="The Broad Institute Genome Sequencing Center for Infectious Disease"/>
            <person name="Cerqueira G."/>
            <person name="Feldgarden M."/>
            <person name="Courvalin P."/>
            <person name="Grillot-Courvalin C."/>
            <person name="Clermont D."/>
            <person name="Rocha E."/>
            <person name="Yoon E.-J."/>
            <person name="Nemec A."/>
            <person name="Young S.K."/>
            <person name="Zeng Q."/>
            <person name="Gargeya S."/>
            <person name="Fitzgerald M."/>
            <person name="Abouelleil A."/>
            <person name="Alvarado L."/>
            <person name="Berlin A.M."/>
            <person name="Chapman S.B."/>
            <person name="Gainer-Dewar J."/>
            <person name="Goldberg J."/>
            <person name="Gnerre S."/>
            <person name="Griggs A."/>
            <person name="Gujja S."/>
            <person name="Hansen M."/>
            <person name="Howarth C."/>
            <person name="Imamovic A."/>
            <person name="Ireland A."/>
            <person name="Larimer J."/>
            <person name="McCowan C."/>
            <person name="Murphy C."/>
            <person name="Pearson M."/>
            <person name="Poon T.W."/>
            <person name="Priest M."/>
            <person name="Roberts A."/>
            <person name="Saif S."/>
            <person name="Shea T."/>
            <person name="Sykes S."/>
            <person name="Wortman J."/>
            <person name="Nusbaum C."/>
            <person name="Birren B."/>
        </authorList>
    </citation>
    <scope>NUCLEOTIDE SEQUENCE [LARGE SCALE GENOMIC DNA]</scope>
    <source>
        <strain evidence="1 2">CIP 110357</strain>
    </source>
</reference>
<organism evidence="1 2">
    <name type="scientific">Acinetobacter brisouii CIP 110357</name>
    <dbReference type="NCBI Taxonomy" id="1341683"/>
    <lineage>
        <taxon>Bacteria</taxon>
        <taxon>Pseudomonadati</taxon>
        <taxon>Pseudomonadota</taxon>
        <taxon>Gammaproteobacteria</taxon>
        <taxon>Moraxellales</taxon>
        <taxon>Moraxellaceae</taxon>
        <taxon>Acinetobacter</taxon>
    </lineage>
</organism>
<evidence type="ECO:0000313" key="2">
    <source>
        <dbReference type="Proteomes" id="UP000018418"/>
    </source>
</evidence>
<gene>
    <name evidence="1" type="ORF">P255_02666</name>
</gene>
<dbReference type="PATRIC" id="fig|1341683.3.peg.2632"/>
<protein>
    <submittedName>
        <fullName evidence="1">Uncharacterized protein</fullName>
    </submittedName>
</protein>
<dbReference type="RefSeq" id="WP_004898154.1">
    <property type="nucleotide sequence ID" value="NZ_BBTI01000027.1"/>
</dbReference>
<proteinExistence type="predicted"/>
<dbReference type="HOGENOM" id="CLU_976035_0_0_6"/>
<name>V2U7A7_9GAMM</name>
<dbReference type="AlphaFoldDB" id="V2U7A7"/>
<comment type="caution">
    <text evidence="1">The sequence shown here is derived from an EMBL/GenBank/DDBJ whole genome shotgun (WGS) entry which is preliminary data.</text>
</comment>
<dbReference type="Proteomes" id="UP000018418">
    <property type="component" value="Unassembled WGS sequence"/>
</dbReference>